<dbReference type="InterPro" id="IPR052189">
    <property type="entry name" value="L-asp_N-monooxygenase_NS-form"/>
</dbReference>
<evidence type="ECO:0000313" key="1">
    <source>
        <dbReference type="EMBL" id="KWV48067.1"/>
    </source>
</evidence>
<dbReference type="PANTHER" id="PTHR40254:SF1">
    <property type="entry name" value="BLR0577 PROTEIN"/>
    <property type="match status" value="1"/>
</dbReference>
<dbReference type="EMBL" id="LNCD01000099">
    <property type="protein sequence ID" value="KWV48067.1"/>
    <property type="molecule type" value="Genomic_DNA"/>
</dbReference>
<proteinExistence type="predicted"/>
<comment type="caution">
    <text evidence="1">The sequence shown here is derived from an EMBL/GenBank/DDBJ whole genome shotgun (WGS) entry which is preliminary data.</text>
</comment>
<name>A0A125Q6I8_9HYPH</name>
<accession>A0A125Q6I8</accession>
<protein>
    <recommendedName>
        <fullName evidence="3">Hydroxyacylglutathione hydrolase</fullName>
    </recommendedName>
</protein>
<gene>
    <name evidence="1" type="ORF">AS026_12195</name>
</gene>
<dbReference type="PANTHER" id="PTHR40254">
    <property type="entry name" value="BLR0577 PROTEIN"/>
    <property type="match status" value="1"/>
</dbReference>
<dbReference type="Proteomes" id="UP000068164">
    <property type="component" value="Unassembled WGS sequence"/>
</dbReference>
<reference evidence="1 2" key="1">
    <citation type="submission" date="2015-11" db="EMBL/GenBank/DDBJ databases">
        <title>Draft Genome Sequence of the Strain BR 10423 (Rhizobium sp.) isolated from nodules of Mimosa pudica.</title>
        <authorList>
            <person name="Barauna A.C."/>
            <person name="Zilli J.E."/>
            <person name="Simoes-Araujo J.L."/>
            <person name="Reis V.M."/>
            <person name="James E.K."/>
            <person name="Reis F.B.Jr."/>
            <person name="Rouws L.F."/>
            <person name="Passos S.R."/>
            <person name="Gois S.R."/>
        </authorList>
    </citation>
    <scope>NUCLEOTIDE SEQUENCE [LARGE SCALE GENOMIC DNA]</scope>
    <source>
        <strain evidence="1 2">BR10423</strain>
    </source>
</reference>
<dbReference type="SUPFAM" id="SSF51905">
    <property type="entry name" value="FAD/NAD(P)-binding domain"/>
    <property type="match status" value="1"/>
</dbReference>
<sequence>MWMMMCRVTDRALGGKNAGTFDRYSASRNSRADWGRGSGTDPTAAGTLRLIRPDDRVLIVGNGLTSADVIASLTHQGHLGPVVSLSRRGLRSNGHAPVQQDPFGDFLTPNPKTASELLSRIRASIRQAERQSLTWHAVIDRVRAQGAHLWKALSIDDRRRVVRHLRPYWDVHRFRIAPQVERVLNEALAAGRLEILAAAIEDVDTDGDKIGLSVRRRRPTSIERREFDAIVVTTGPAHGRILSSQNWLEQLRGRGHLHSDPTGLGLSCNELSQALSADLSPDPTLYVAGPLARGQFGELMGLPEVSEHALFVAEQIAEHLEHRAT</sequence>
<evidence type="ECO:0000313" key="2">
    <source>
        <dbReference type="Proteomes" id="UP000068164"/>
    </source>
</evidence>
<dbReference type="InterPro" id="IPR036188">
    <property type="entry name" value="FAD/NAD-bd_sf"/>
</dbReference>
<keyword evidence="2" id="KW-1185">Reference proteome</keyword>
<evidence type="ECO:0008006" key="3">
    <source>
        <dbReference type="Google" id="ProtNLM"/>
    </source>
</evidence>
<dbReference type="Gene3D" id="3.50.50.60">
    <property type="entry name" value="FAD/NAD(P)-binding domain"/>
    <property type="match status" value="1"/>
</dbReference>
<dbReference type="AlphaFoldDB" id="A0A125Q6I8"/>
<organism evidence="1 2">
    <name type="scientific">Rhizobium altiplani</name>
    <dbReference type="NCBI Taxonomy" id="1864509"/>
    <lineage>
        <taxon>Bacteria</taxon>
        <taxon>Pseudomonadati</taxon>
        <taxon>Pseudomonadota</taxon>
        <taxon>Alphaproteobacteria</taxon>
        <taxon>Hyphomicrobiales</taxon>
        <taxon>Rhizobiaceae</taxon>
        <taxon>Rhizobium/Agrobacterium group</taxon>
        <taxon>Rhizobium</taxon>
    </lineage>
</organism>